<keyword evidence="1" id="KW-0472">Membrane</keyword>
<evidence type="ECO:0000313" key="2">
    <source>
        <dbReference type="EMBL" id="SPF30331.1"/>
    </source>
</evidence>
<dbReference type="AlphaFoldDB" id="A0A2R8ADK3"/>
<gene>
    <name evidence="2" type="ORF">POI8812_02667</name>
</gene>
<feature type="transmembrane region" description="Helical" evidence="1">
    <location>
        <begin position="69"/>
        <end position="93"/>
    </location>
</feature>
<organism evidence="2 3">
    <name type="scientific">Pontivivens insulae</name>
    <dbReference type="NCBI Taxonomy" id="1639689"/>
    <lineage>
        <taxon>Bacteria</taxon>
        <taxon>Pseudomonadati</taxon>
        <taxon>Pseudomonadota</taxon>
        <taxon>Alphaproteobacteria</taxon>
        <taxon>Rhodobacterales</taxon>
        <taxon>Paracoccaceae</taxon>
        <taxon>Pontivivens</taxon>
    </lineage>
</organism>
<evidence type="ECO:0000313" key="3">
    <source>
        <dbReference type="Proteomes" id="UP000244932"/>
    </source>
</evidence>
<dbReference type="Proteomes" id="UP000244932">
    <property type="component" value="Unassembled WGS sequence"/>
</dbReference>
<protein>
    <submittedName>
        <fullName evidence="2">Uncharacterized protein</fullName>
    </submittedName>
</protein>
<keyword evidence="1" id="KW-0812">Transmembrane</keyword>
<dbReference type="EMBL" id="OMKW01000003">
    <property type="protein sequence ID" value="SPF30331.1"/>
    <property type="molecule type" value="Genomic_DNA"/>
</dbReference>
<dbReference type="RefSeq" id="WP_108783026.1">
    <property type="nucleotide sequence ID" value="NZ_OMKW01000003.1"/>
</dbReference>
<keyword evidence="1" id="KW-1133">Transmembrane helix</keyword>
<proteinExistence type="predicted"/>
<reference evidence="2 3" key="1">
    <citation type="submission" date="2018-03" db="EMBL/GenBank/DDBJ databases">
        <authorList>
            <person name="Keele B.F."/>
        </authorList>
    </citation>
    <scope>NUCLEOTIDE SEQUENCE [LARGE SCALE GENOMIC DNA]</scope>
    <source>
        <strain evidence="2 3">CeCT 8812</strain>
    </source>
</reference>
<evidence type="ECO:0000256" key="1">
    <source>
        <dbReference type="SAM" id="Phobius"/>
    </source>
</evidence>
<sequence length="101" mass="11835">MKKVFRLLAWIFTGLAAWRLYGDFSSSIGAGRDFRMKLAGEVWATFDRNSLLGLQPAIERYISPRLWEWVFLPVLETQLFPILVMVTIFFFIASAKRFQLR</sequence>
<name>A0A2R8ADK3_9RHOB</name>
<accession>A0A2R8ADK3</accession>
<keyword evidence="3" id="KW-1185">Reference proteome</keyword>
<dbReference type="OrthoDB" id="7679120at2"/>